<dbReference type="InterPro" id="IPR057546">
    <property type="entry name" value="HEAT_GCN1"/>
</dbReference>
<dbReference type="GO" id="GO:0043515">
    <property type="term" value="F:kinetochore binding"/>
    <property type="evidence" value="ECO:0007669"/>
    <property type="project" value="TreeGrafter"/>
</dbReference>
<keyword evidence="14" id="KW-0206">Cytoskeleton</keyword>
<dbReference type="GO" id="GO:0005881">
    <property type="term" value="C:cytoplasmic microtubule"/>
    <property type="evidence" value="ECO:0007669"/>
    <property type="project" value="TreeGrafter"/>
</dbReference>
<dbReference type="GO" id="GO:0090307">
    <property type="term" value="P:mitotic spindle assembly"/>
    <property type="evidence" value="ECO:0007669"/>
    <property type="project" value="TreeGrafter"/>
</dbReference>
<dbReference type="FunFam" id="1.25.10.10:FF:000031">
    <property type="entry name" value="CLIP-associating protein 1 isoform 2"/>
    <property type="match status" value="1"/>
</dbReference>
<organism evidence="20 21">
    <name type="scientific">Takifugu bimaculatus</name>
    <dbReference type="NCBI Taxonomy" id="433685"/>
    <lineage>
        <taxon>Eukaryota</taxon>
        <taxon>Metazoa</taxon>
        <taxon>Chordata</taxon>
        <taxon>Craniata</taxon>
        <taxon>Vertebrata</taxon>
        <taxon>Euteleostomi</taxon>
        <taxon>Actinopterygii</taxon>
        <taxon>Neopterygii</taxon>
        <taxon>Teleostei</taxon>
        <taxon>Neoteleostei</taxon>
        <taxon>Acanthomorphata</taxon>
        <taxon>Eupercaria</taxon>
        <taxon>Tetraodontiformes</taxon>
        <taxon>Tetradontoidea</taxon>
        <taxon>Tetraodontidae</taxon>
        <taxon>Takifugu</taxon>
    </lineage>
</organism>
<feature type="region of interest" description="Disordered" evidence="18">
    <location>
        <begin position="232"/>
        <end position="290"/>
    </location>
</feature>
<keyword evidence="13" id="KW-0333">Golgi apparatus</keyword>
<name>A0A4Z2CHE5_9TELE</name>
<comment type="subcellular location">
    <subcellularLocation>
        <location evidence="4">Chromosome</location>
        <location evidence="4">Centromere</location>
        <location evidence="4">Kinetochore</location>
    </subcellularLocation>
    <subcellularLocation>
        <location evidence="2">Cytoplasm</location>
        <location evidence="2">Cytoskeleton</location>
        <location evidence="2">Microtubule organizing center</location>
        <location evidence="2">Centrosome</location>
    </subcellularLocation>
    <subcellularLocation>
        <location evidence="1">Cytoplasm</location>
        <location evidence="1">Cytoskeleton</location>
        <location evidence="1">Spindle</location>
    </subcellularLocation>
    <subcellularLocation>
        <location evidence="3">Golgi apparatus</location>
        <location evidence="3">trans-Golgi network</location>
    </subcellularLocation>
</comment>
<reference evidence="20 21" key="1">
    <citation type="submission" date="2019-04" db="EMBL/GenBank/DDBJ databases">
        <title>The sequence and de novo assembly of Takifugu bimaculatus genome using PacBio and Hi-C technologies.</title>
        <authorList>
            <person name="Xu P."/>
            <person name="Liu B."/>
            <person name="Zhou Z."/>
        </authorList>
    </citation>
    <scope>NUCLEOTIDE SEQUENCE [LARGE SCALE GENOMIC DNA]</scope>
    <source>
        <strain evidence="20">TB-2018</strain>
        <tissue evidence="20">Muscle</tissue>
    </source>
</reference>
<feature type="compositionally biased region" description="Low complexity" evidence="18">
    <location>
        <begin position="1147"/>
        <end position="1156"/>
    </location>
</feature>
<dbReference type="InterPro" id="IPR016024">
    <property type="entry name" value="ARM-type_fold"/>
</dbReference>
<feature type="compositionally biased region" description="Basic and acidic residues" evidence="18">
    <location>
        <begin position="1240"/>
        <end position="1259"/>
    </location>
</feature>
<feature type="repeat" description="HEAT" evidence="17">
    <location>
        <begin position="169"/>
        <end position="207"/>
    </location>
</feature>
<dbReference type="Gene3D" id="1.25.10.10">
    <property type="entry name" value="Leucine-rich Repeat Variant"/>
    <property type="match status" value="4"/>
</dbReference>
<dbReference type="Pfam" id="PF23271">
    <property type="entry name" value="HEAT_GCN1"/>
    <property type="match status" value="1"/>
</dbReference>
<evidence type="ECO:0000259" key="19">
    <source>
        <dbReference type="SMART" id="SM01349"/>
    </source>
</evidence>
<evidence type="ECO:0000313" key="21">
    <source>
        <dbReference type="Proteomes" id="UP000516260"/>
    </source>
</evidence>
<feature type="compositionally biased region" description="Basic and acidic residues" evidence="18">
    <location>
        <begin position="778"/>
        <end position="794"/>
    </location>
</feature>
<accession>A0A4Z2CHE5</accession>
<feature type="compositionally biased region" description="Low complexity" evidence="18">
    <location>
        <begin position="648"/>
        <end position="660"/>
    </location>
</feature>
<sequence length="1584" mass="174898">MMEPSMEKYLAQVLQKDVGRRLQVGQEIIDYVSDKEKSHDLEQDQTALDKMVDGIATLWVNSSNFKVTLLGLDLVSALVTRLQDRFRGHVGTVLPSLIDRLGDAKDQVRDQDQSLLLKIMEQAASPQYLWDRMLGSFKHKNSRTREGLCLCLIATLNTYGAQGLTLSKILPHICYLLGDPVSQVRDRAVSSLVEIYRHIGERVRLDLSKKGIPQARLNVIFTKFDEVQRSGNMLSSSDKSFEDKDSVDGGLSSSSSSSKAPPGGRRTVVTSVRRPSSANTAKTTGKEAGAGAVDEEDFIKAFEDVPSVQIYSNREMEDQLTKIRDALSDDKHDWELRVAALKKVRSLMLAGAAEFEGFPQQLRLLEASLKLSAKDLRSQVVREACITLGHLSLLLGNKFDHAAESVMPTLLNLVPNSAKVMATSGIAVIRLILRHTHYPRLIPIITSNCTSKSVAVRRRCYEFLDLMLQEWHTNTLERHVAVLTETIKKGIHDADSEARFIARKCYWGFHGHYTREAEHLFQALESTYQKALQSHLKSSDSIVSLPQSDRSSSSSQESLNRPLFAKSVIGGSMTRSKLVSSRVPSTPGSLQRSQSDIDVNAASNAKSRLSTVPASSPFSRAAALPPGSYASLDGSPGKINGRVRTRRQSSGSTGGPSTPVMDSRGRSRAKVVSQSQRSRSANPISAGSRSSSPGKLFGQSSYGRVPRAAASSSSTAADKRSRIPRSQGCSREASPSRAGQARSRIPRPSMSQGCSRNTSRESSRDTSPARGFAPLGHLDSRRQSSGSREMDSRGRSQAKVGSQSQHRYGLIHQARISASVNAMRILNTGTEVEAAVADALLLGDSRNKRKPLRRRFESPGMYSDDDANSDASSACSECSYSSRNGSIPHYLRQTEDVAEILNHCASSNWSERKEGLLGLQSLLKSQRILSRVELKRLCEIFTRMFADPHSKVFSMFLETLVDFITVHREDLQDWLFVLLTQLLKKMGADLLGSVQTKVQKALDVTRESFPFDQQFNILMRFIVDQTQTPNLKVKVTILKYIESLARQMDPTDFVNSSETRLAVSRIITWTTEPKSSDVRKAAQVVLISLFELNTPEFTMLLGALPKTFQDGATKLLHSHLKNSSNTSSSVGSPSNTIGRTPQRHTSSRTSPLTSPTNCSHGGLSPSRLWGWGVDGLSKQPPAPPPPPPPHTTPAAPSLRVLRRAYSPSMMEYDTENMNSEEIYSSLRGVTEAIQSFSYRSQEDLNEPLRPEGKRDDAAGREGVASSPGSDARLGLDVVEGGRTALDNKTSLLNTPSPRSFSGPRTREFTPYGFGETICTYDKSALKEAVFDDDVEQFRDCRRQESGENKLVLPKVFAPVGQDRSNMVADLLKELSNHNERSEERKGALVELLKITREDNLAVWDEHFKTFLLLLLETLGDKDHTIRALALRVLKEILKNQPARFKNYAELTIMKTLEAHKDSHKEVVRAAEEAASTLAGSIHSEQCIKVLCPIVQTADYPINLAAIKMQTKVIERIPKEPLVQLLPDIMPGLLQGYDNTESSVRKASVFCLVAMYSMKLLNLYIKRAQTTNSNSSSSSDVSTQS</sequence>
<keyword evidence="12" id="KW-0995">Kinetochore</keyword>
<dbReference type="InterPro" id="IPR048491">
    <property type="entry name" value="XMAP215_CLASP_TOG"/>
</dbReference>
<feature type="region of interest" description="Disordered" evidence="18">
    <location>
        <begin position="1238"/>
        <end position="1273"/>
    </location>
</feature>
<proteinExistence type="inferred from homology"/>
<feature type="domain" description="TOG" evidence="19">
    <location>
        <begin position="1"/>
        <end position="233"/>
    </location>
</feature>
<evidence type="ECO:0000256" key="4">
    <source>
        <dbReference type="ARBA" id="ARBA00004629"/>
    </source>
</evidence>
<dbReference type="InterPro" id="IPR034085">
    <property type="entry name" value="TOG"/>
</dbReference>
<dbReference type="GO" id="GO:0005876">
    <property type="term" value="C:spindle microtubule"/>
    <property type="evidence" value="ECO:0007669"/>
    <property type="project" value="TreeGrafter"/>
</dbReference>
<evidence type="ECO:0000256" key="5">
    <source>
        <dbReference type="ARBA" id="ARBA00009549"/>
    </source>
</evidence>
<dbReference type="InterPro" id="IPR024395">
    <property type="entry name" value="CLASP_N_dom"/>
</dbReference>
<dbReference type="PANTHER" id="PTHR21567:SF28">
    <property type="entry name" value="CLIP-ASSOCIATING PROTEIN 1"/>
    <property type="match status" value="1"/>
</dbReference>
<keyword evidence="10" id="KW-0677">Repeat</keyword>
<evidence type="ECO:0000256" key="12">
    <source>
        <dbReference type="ARBA" id="ARBA00022838"/>
    </source>
</evidence>
<comment type="caution">
    <text evidence="20">The sequence shown here is derived from an EMBL/GenBank/DDBJ whole genome shotgun (WGS) entry which is preliminary data.</text>
</comment>
<keyword evidence="15" id="KW-0131">Cell cycle</keyword>
<dbReference type="GO" id="GO:0005794">
    <property type="term" value="C:Golgi apparatus"/>
    <property type="evidence" value="ECO:0007669"/>
    <property type="project" value="UniProtKB-SubCell"/>
</dbReference>
<dbReference type="EMBL" id="SWLE01000001">
    <property type="protein sequence ID" value="TNN03669.1"/>
    <property type="molecule type" value="Genomic_DNA"/>
</dbReference>
<dbReference type="SUPFAM" id="SSF48371">
    <property type="entry name" value="ARM repeat"/>
    <property type="match status" value="2"/>
</dbReference>
<feature type="compositionally biased region" description="Polar residues" evidence="18">
    <location>
        <begin position="1130"/>
        <end position="1139"/>
    </location>
</feature>
<dbReference type="GO" id="GO:0072686">
    <property type="term" value="C:mitotic spindle"/>
    <property type="evidence" value="ECO:0007669"/>
    <property type="project" value="TreeGrafter"/>
</dbReference>
<dbReference type="InterPro" id="IPR021133">
    <property type="entry name" value="HEAT_type_2"/>
</dbReference>
<feature type="domain" description="TOG" evidence="19">
    <location>
        <begin position="312"/>
        <end position="547"/>
    </location>
</feature>
<dbReference type="GO" id="GO:0045180">
    <property type="term" value="C:basal cortex"/>
    <property type="evidence" value="ECO:0007669"/>
    <property type="project" value="TreeGrafter"/>
</dbReference>
<dbReference type="GO" id="GO:0051301">
    <property type="term" value="P:cell division"/>
    <property type="evidence" value="ECO:0007669"/>
    <property type="project" value="UniProtKB-KW"/>
</dbReference>
<dbReference type="InterPro" id="IPR011989">
    <property type="entry name" value="ARM-like"/>
</dbReference>
<feature type="domain" description="TOG" evidence="19">
    <location>
        <begin position="1356"/>
        <end position="1573"/>
    </location>
</feature>
<protein>
    <recommendedName>
        <fullName evidence="19">TOG domain-containing protein</fullName>
    </recommendedName>
</protein>
<evidence type="ECO:0000313" key="20">
    <source>
        <dbReference type="EMBL" id="TNN03669.1"/>
    </source>
</evidence>
<keyword evidence="16" id="KW-0137">Centromere</keyword>
<dbReference type="FunFam" id="1.25.10.10:FF:000005">
    <property type="entry name" value="CLIP-associating protein 1 isoform 2"/>
    <property type="match status" value="1"/>
</dbReference>
<feature type="compositionally biased region" description="Polar residues" evidence="18">
    <location>
        <begin position="575"/>
        <end position="618"/>
    </location>
</feature>
<dbReference type="Pfam" id="PF21041">
    <property type="entry name" value="XMAP215_CLASP_TOG"/>
    <property type="match status" value="1"/>
</dbReference>
<dbReference type="Proteomes" id="UP000516260">
    <property type="component" value="Chromosome 1"/>
</dbReference>
<dbReference type="GO" id="GO:0005813">
    <property type="term" value="C:centrosome"/>
    <property type="evidence" value="ECO:0007669"/>
    <property type="project" value="UniProtKB-SubCell"/>
</dbReference>
<dbReference type="GO" id="GO:0040001">
    <property type="term" value="P:establishment of mitotic spindle localization"/>
    <property type="evidence" value="ECO:0007669"/>
    <property type="project" value="TreeGrafter"/>
</dbReference>
<dbReference type="GO" id="GO:0007026">
    <property type="term" value="P:negative regulation of microtubule depolymerization"/>
    <property type="evidence" value="ECO:0007669"/>
    <property type="project" value="UniProtKB-ARBA"/>
</dbReference>
<keyword evidence="9" id="KW-0493">Microtubule</keyword>
<evidence type="ECO:0000256" key="14">
    <source>
        <dbReference type="ARBA" id="ARBA00023212"/>
    </source>
</evidence>
<feature type="region of interest" description="Disordered" evidence="18">
    <location>
        <begin position="575"/>
        <end position="806"/>
    </location>
</feature>
<comment type="similarity">
    <text evidence="5">Belongs to the CLASP family.</text>
</comment>
<evidence type="ECO:0000256" key="18">
    <source>
        <dbReference type="SAM" id="MobiDB-lite"/>
    </source>
</evidence>
<dbReference type="GO" id="GO:0008017">
    <property type="term" value="F:microtubule binding"/>
    <property type="evidence" value="ECO:0007669"/>
    <property type="project" value="TreeGrafter"/>
</dbReference>
<evidence type="ECO:0000256" key="13">
    <source>
        <dbReference type="ARBA" id="ARBA00023034"/>
    </source>
</evidence>
<dbReference type="SMART" id="SM01349">
    <property type="entry name" value="TOG"/>
    <property type="match status" value="4"/>
</dbReference>
<feature type="compositionally biased region" description="Low complexity" evidence="18">
    <location>
        <begin position="252"/>
        <end position="290"/>
    </location>
</feature>
<feature type="domain" description="TOG" evidence="19">
    <location>
        <begin position="889"/>
        <end position="1126"/>
    </location>
</feature>
<keyword evidence="6" id="KW-0158">Chromosome</keyword>
<dbReference type="FunFam" id="1.25.10.10:FF:000001">
    <property type="entry name" value="CLIP-associating protein 1 isoform 2"/>
    <property type="match status" value="1"/>
</dbReference>
<keyword evidence="21" id="KW-1185">Reference proteome</keyword>
<gene>
    <name evidence="20" type="ORF">fugu_000698</name>
</gene>
<feature type="compositionally biased region" description="Polar residues" evidence="18">
    <location>
        <begin position="672"/>
        <end position="702"/>
    </location>
</feature>
<dbReference type="GO" id="GO:0000776">
    <property type="term" value="C:kinetochore"/>
    <property type="evidence" value="ECO:0007669"/>
    <property type="project" value="UniProtKB-KW"/>
</dbReference>
<keyword evidence="7" id="KW-0963">Cytoplasm</keyword>
<evidence type="ECO:0000256" key="17">
    <source>
        <dbReference type="PROSITE-ProRule" id="PRU00103"/>
    </source>
</evidence>
<evidence type="ECO:0000256" key="15">
    <source>
        <dbReference type="ARBA" id="ARBA00023306"/>
    </source>
</evidence>
<evidence type="ECO:0000256" key="1">
    <source>
        <dbReference type="ARBA" id="ARBA00004186"/>
    </source>
</evidence>
<dbReference type="GO" id="GO:0030010">
    <property type="term" value="P:establishment of cell polarity"/>
    <property type="evidence" value="ECO:0007669"/>
    <property type="project" value="UniProtKB-ARBA"/>
</dbReference>
<evidence type="ECO:0000256" key="6">
    <source>
        <dbReference type="ARBA" id="ARBA00022454"/>
    </source>
</evidence>
<evidence type="ECO:0000256" key="11">
    <source>
        <dbReference type="ARBA" id="ARBA00022776"/>
    </source>
</evidence>
<feature type="region of interest" description="Disordered" evidence="18">
    <location>
        <begin position="1120"/>
        <end position="1198"/>
    </location>
</feature>
<keyword evidence="8" id="KW-0132">Cell division</keyword>
<dbReference type="PANTHER" id="PTHR21567">
    <property type="entry name" value="CLASP"/>
    <property type="match status" value="1"/>
</dbReference>
<keyword evidence="11" id="KW-0498">Mitosis</keyword>
<dbReference type="Pfam" id="PF21040">
    <property type="entry name" value="CEP104-like_TOG"/>
    <property type="match status" value="1"/>
</dbReference>
<evidence type="ECO:0000256" key="9">
    <source>
        <dbReference type="ARBA" id="ARBA00022701"/>
    </source>
</evidence>
<evidence type="ECO:0000256" key="16">
    <source>
        <dbReference type="ARBA" id="ARBA00023328"/>
    </source>
</evidence>
<evidence type="ECO:0000256" key="2">
    <source>
        <dbReference type="ARBA" id="ARBA00004300"/>
    </source>
</evidence>
<evidence type="ECO:0000256" key="3">
    <source>
        <dbReference type="ARBA" id="ARBA00004601"/>
    </source>
</evidence>
<evidence type="ECO:0000256" key="7">
    <source>
        <dbReference type="ARBA" id="ARBA00022490"/>
    </source>
</evidence>
<evidence type="ECO:0000256" key="8">
    <source>
        <dbReference type="ARBA" id="ARBA00022618"/>
    </source>
</evidence>
<evidence type="ECO:0000256" key="10">
    <source>
        <dbReference type="ARBA" id="ARBA00022737"/>
    </source>
</evidence>
<dbReference type="PROSITE" id="PS50077">
    <property type="entry name" value="HEAT_REPEAT"/>
    <property type="match status" value="1"/>
</dbReference>
<feature type="compositionally biased region" description="Pro residues" evidence="18">
    <location>
        <begin position="1180"/>
        <end position="1191"/>
    </location>
</feature>
<dbReference type="Pfam" id="PF12348">
    <property type="entry name" value="CLASP_N"/>
    <property type="match status" value="1"/>
</dbReference>